<evidence type="ECO:0000313" key="6">
    <source>
        <dbReference type="Proteomes" id="UP001201812"/>
    </source>
</evidence>
<gene>
    <name evidence="5" type="ORF">DdX_02274</name>
</gene>
<organism evidence="5 6">
    <name type="scientific">Ditylenchus destructor</name>
    <dbReference type="NCBI Taxonomy" id="166010"/>
    <lineage>
        <taxon>Eukaryota</taxon>
        <taxon>Metazoa</taxon>
        <taxon>Ecdysozoa</taxon>
        <taxon>Nematoda</taxon>
        <taxon>Chromadorea</taxon>
        <taxon>Rhabditida</taxon>
        <taxon>Tylenchina</taxon>
        <taxon>Tylenchomorpha</taxon>
        <taxon>Sphaerularioidea</taxon>
        <taxon>Anguinidae</taxon>
        <taxon>Anguininae</taxon>
        <taxon>Ditylenchus</taxon>
    </lineage>
</organism>
<dbReference type="GO" id="GO:0007266">
    <property type="term" value="P:Rho protein signal transduction"/>
    <property type="evidence" value="ECO:0007669"/>
    <property type="project" value="InterPro"/>
</dbReference>
<reference evidence="5" key="1">
    <citation type="submission" date="2022-01" db="EMBL/GenBank/DDBJ databases">
        <title>Genome Sequence Resource for Two Populations of Ditylenchus destructor, the Migratory Endoparasitic Phytonematode.</title>
        <authorList>
            <person name="Zhang H."/>
            <person name="Lin R."/>
            <person name="Xie B."/>
        </authorList>
    </citation>
    <scope>NUCLEOTIDE SEQUENCE</scope>
    <source>
        <strain evidence="5">BazhouSP</strain>
    </source>
</reference>
<dbReference type="PRINTS" id="PR00492">
    <property type="entry name" value="RHOGDI"/>
</dbReference>
<dbReference type="PANTHER" id="PTHR10980:SF3">
    <property type="entry name" value="LD16419P"/>
    <property type="match status" value="1"/>
</dbReference>
<comment type="caution">
    <text evidence="5">The sequence shown here is derived from an EMBL/GenBank/DDBJ whole genome shotgun (WGS) entry which is preliminary data.</text>
</comment>
<dbReference type="PANTHER" id="PTHR10980">
    <property type="entry name" value="RHO GDP-DISSOCIATION INHIBITOR"/>
    <property type="match status" value="1"/>
</dbReference>
<evidence type="ECO:0000256" key="4">
    <source>
        <dbReference type="ARBA" id="ARBA00022490"/>
    </source>
</evidence>
<evidence type="ECO:0000313" key="5">
    <source>
        <dbReference type="EMBL" id="KAI1725609.1"/>
    </source>
</evidence>
<comment type="subcellular location">
    <subcellularLocation>
        <location evidence="1">Cytoplasm</location>
    </subcellularLocation>
</comment>
<comment type="similarity">
    <text evidence="2">Belongs to the Rho GDI family.</text>
</comment>
<dbReference type="GO" id="GO:0005829">
    <property type="term" value="C:cytosol"/>
    <property type="evidence" value="ECO:0007669"/>
    <property type="project" value="TreeGrafter"/>
</dbReference>
<evidence type="ECO:0000256" key="3">
    <source>
        <dbReference type="ARBA" id="ARBA00022468"/>
    </source>
</evidence>
<dbReference type="AlphaFoldDB" id="A0AAD4NDW1"/>
<name>A0AAD4NDW1_9BILA</name>
<dbReference type="GO" id="GO:0005094">
    <property type="term" value="F:Rho GDP-dissociation inhibitor activity"/>
    <property type="evidence" value="ECO:0007669"/>
    <property type="project" value="InterPro"/>
</dbReference>
<keyword evidence="6" id="KW-1185">Reference proteome</keyword>
<dbReference type="Pfam" id="PF02115">
    <property type="entry name" value="Rho_GDI"/>
    <property type="match status" value="1"/>
</dbReference>
<dbReference type="Gene3D" id="2.70.50.30">
    <property type="entry name" value="Coagulation Factor XIII, subunit A, domain 1"/>
    <property type="match status" value="1"/>
</dbReference>
<protein>
    <submittedName>
        <fullName evidence="5">RHO protein GDP dissociation inhibitor domain-containing protein</fullName>
    </submittedName>
</protein>
<dbReference type="GO" id="GO:0016020">
    <property type="term" value="C:membrane"/>
    <property type="evidence" value="ECO:0007669"/>
    <property type="project" value="TreeGrafter"/>
</dbReference>
<proteinExistence type="inferred from homology"/>
<dbReference type="InterPro" id="IPR000406">
    <property type="entry name" value="Rho_GDI"/>
</dbReference>
<dbReference type="EMBL" id="JAKKPZ010000002">
    <property type="protein sequence ID" value="KAI1725609.1"/>
    <property type="molecule type" value="Genomic_DNA"/>
</dbReference>
<dbReference type="GO" id="GO:0005096">
    <property type="term" value="F:GTPase activator activity"/>
    <property type="evidence" value="ECO:0007669"/>
    <property type="project" value="UniProtKB-KW"/>
</dbReference>
<evidence type="ECO:0000256" key="2">
    <source>
        <dbReference type="ARBA" id="ARBA00009758"/>
    </source>
</evidence>
<dbReference type="FunFam" id="2.70.50.30:FF:000004">
    <property type="entry name" value="Rho GDP-dissociation inhibitor 1"/>
    <property type="match status" value="1"/>
</dbReference>
<dbReference type="InterPro" id="IPR024792">
    <property type="entry name" value="RhoGDI_dom_sf"/>
</dbReference>
<keyword evidence="4" id="KW-0963">Cytoplasm</keyword>
<dbReference type="InterPro" id="IPR014756">
    <property type="entry name" value="Ig_E-set"/>
</dbReference>
<dbReference type="Proteomes" id="UP001201812">
    <property type="component" value="Unassembled WGS sequence"/>
</dbReference>
<sequence length="194" mass="22268">MDNESHDKIDIEEFPTTHAYAPPAQKSVQEILDSDTNDESLKKYKESLLGSGAAKEIVIDPSNYSNVLLKKLSIMVDDKEMRSTTLPTPDEFVLSIKEGCIYKIQLEFQVQREIITGLKYLHKVSRIGVGVAKENWMLGSYGPREEPYIYVSPPEEAPLGMLSRGKYKVRSLVADDDENRYLEWTWYIEISKDW</sequence>
<keyword evidence="3" id="KW-0343">GTPase activation</keyword>
<dbReference type="SUPFAM" id="SSF81296">
    <property type="entry name" value="E set domains"/>
    <property type="match status" value="1"/>
</dbReference>
<evidence type="ECO:0000256" key="1">
    <source>
        <dbReference type="ARBA" id="ARBA00004496"/>
    </source>
</evidence>
<accession>A0AAD4NDW1</accession>